<evidence type="ECO:0000313" key="1">
    <source>
        <dbReference type="EMBL" id="CAM9471333.1"/>
    </source>
</evidence>
<dbReference type="Proteomes" id="UP001162501">
    <property type="component" value="Chromosome 11"/>
</dbReference>
<dbReference type="EMBL" id="OX596095">
    <property type="protein sequence ID" value="CAM9471333.1"/>
    <property type="molecule type" value="Genomic_DNA"/>
</dbReference>
<sequence length="689" mass="76606">MAEPSGRGGWMFWASALPSPDYYERVAHLQQGLRDSEKKRLDLEMKLYEYHQSDAFRAKLKYIKLKKYLKEICESEKKARIRNQECLKQFERIQADITASLEKVQQLKIEFETQIKKMQLFPKDSLGKKGELKDEDKEKVVMLAEINSGTAISRGLYQPATIFMGRQMSAFSGIGDFTTEQKSPQPTKNFSIPDPHSHWQTAQSSDVTDSRVVQTPGDTPCLNKSDKIDGKTSLQIGEKTPVTASALSEEEQTHCFQIESNARQGKSNLSESKKSAELHSPLRERLSPENRTTDLKYDSSRRSERSEGEILTLEHIEVKEERARPPVSPLSDSESCASENECPQEKPPAGEASSDHLPCGDPQSQEPFRKSQEEQEEESLSSSSDLTVSVSEDDLILKSPEPQPNLGDIMEQEGGTETLNVIHSEQERDAPSTRKPNCILQAPSTPDSPNESFTNLPAREFEQAPASGFLRTRSGQHIVALKGHGTSVQEEKVGKLSEVFLVSRLDQRTEATALLKKNLAEEHDNRSAVDSSKSSCSLPSTLSDESGMRNGKPTLWPKGVPTREQEDESTEESTEDSVAARMPITETKAYQRLKQSALQGSTHQAREGFQEATAPTSQPSGLKTGSRTFQTKTTHKIASEASFSSSKGSPLSRHENEGKLTTNLKSKGFWSESDETNSEIEAALRPKIP</sequence>
<proteinExistence type="predicted"/>
<reference evidence="1" key="1">
    <citation type="submission" date="2023-05" db="EMBL/GenBank/DDBJ databases">
        <authorList>
            <consortium name="ELIXIR-Norway"/>
        </authorList>
    </citation>
    <scope>NUCLEOTIDE SEQUENCE</scope>
</reference>
<organism evidence="1 2">
    <name type="scientific">Rangifer tarandus platyrhynchus</name>
    <name type="common">Svalbard reindeer</name>
    <dbReference type="NCBI Taxonomy" id="3082113"/>
    <lineage>
        <taxon>Eukaryota</taxon>
        <taxon>Metazoa</taxon>
        <taxon>Chordata</taxon>
        <taxon>Craniata</taxon>
        <taxon>Vertebrata</taxon>
        <taxon>Euteleostomi</taxon>
        <taxon>Mammalia</taxon>
        <taxon>Eutheria</taxon>
        <taxon>Laurasiatheria</taxon>
        <taxon>Artiodactyla</taxon>
        <taxon>Ruminantia</taxon>
        <taxon>Pecora</taxon>
        <taxon>Cervidae</taxon>
        <taxon>Odocoileinae</taxon>
        <taxon>Rangifer</taxon>
    </lineage>
</organism>
<gene>
    <name evidence="1" type="ORF">MRATA1EN22A_LOCUS2971</name>
</gene>
<name>A0AC59Y856_RANTA</name>
<evidence type="ECO:0000313" key="2">
    <source>
        <dbReference type="Proteomes" id="UP001162501"/>
    </source>
</evidence>
<protein>
    <submittedName>
        <fullName evidence="1">Uncharacterized protein</fullName>
    </submittedName>
</protein>
<reference evidence="1" key="2">
    <citation type="submission" date="2025-03" db="EMBL/GenBank/DDBJ databases">
        <authorList>
            <consortium name="ELIXIR-Norway"/>
            <consortium name="Elixir Norway"/>
        </authorList>
    </citation>
    <scope>NUCLEOTIDE SEQUENCE</scope>
</reference>
<accession>A0AC59Y856</accession>